<dbReference type="EMBL" id="CP121196">
    <property type="protein sequence ID" value="XBH19998.1"/>
    <property type="molecule type" value="Genomic_DNA"/>
</dbReference>
<protein>
    <recommendedName>
        <fullName evidence="3">Outer membrane lipoprotein-sorting protein</fullName>
    </recommendedName>
</protein>
<reference evidence="2" key="1">
    <citation type="submission" date="2023-03" db="EMBL/GenBank/DDBJ databases">
        <title>Edaphobacter sp.</title>
        <authorList>
            <person name="Huber K.J."/>
            <person name="Papendorf J."/>
            <person name="Pilke C."/>
            <person name="Bunk B."/>
            <person name="Sproeer C."/>
            <person name="Pester M."/>
        </authorList>
    </citation>
    <scope>NUCLEOTIDE SEQUENCE</scope>
    <source>
        <strain evidence="2">DSM 110680</strain>
    </source>
</reference>
<dbReference type="RefSeq" id="WP_348265221.1">
    <property type="nucleotide sequence ID" value="NZ_CP121196.1"/>
</dbReference>
<accession>A0AAU7DRZ2</accession>
<organism evidence="2">
    <name type="scientific">Telmatobacter sp. DSM 110680</name>
    <dbReference type="NCBI Taxonomy" id="3036704"/>
    <lineage>
        <taxon>Bacteria</taxon>
        <taxon>Pseudomonadati</taxon>
        <taxon>Acidobacteriota</taxon>
        <taxon>Terriglobia</taxon>
        <taxon>Terriglobales</taxon>
        <taxon>Acidobacteriaceae</taxon>
        <taxon>Telmatobacter</taxon>
    </lineage>
</organism>
<feature type="signal peptide" evidence="1">
    <location>
        <begin position="1"/>
        <end position="25"/>
    </location>
</feature>
<name>A0AAU7DRZ2_9BACT</name>
<sequence length="235" mass="25838">MASVCSVRKSMGGFLWLLIATLAPAQQPDAAAVIRDLDTANQSRFDNVLGFTDVEHYKVFRGEDQTHPAAEMTVRTTYTKGIGKSYIIVSQSGSGLIQKLGLQPILDSEKAINDPARVAQSWFTSANYEMHLQTQTQQVIDGHTCVALSVTPRHKAPNMIEGTIWVDAGDHTLVKVEGTSSKSASVFAGTTKMMRRYVKMQGYAMATQARAESTSKIFGPTVIVIDYSDYHFQLR</sequence>
<gene>
    <name evidence="2" type="ORF">P8935_11905</name>
</gene>
<evidence type="ECO:0000256" key="1">
    <source>
        <dbReference type="SAM" id="SignalP"/>
    </source>
</evidence>
<dbReference type="AlphaFoldDB" id="A0AAU7DRZ2"/>
<evidence type="ECO:0000313" key="2">
    <source>
        <dbReference type="EMBL" id="XBH19998.1"/>
    </source>
</evidence>
<keyword evidence="1" id="KW-0732">Signal</keyword>
<evidence type="ECO:0008006" key="3">
    <source>
        <dbReference type="Google" id="ProtNLM"/>
    </source>
</evidence>
<proteinExistence type="predicted"/>
<feature type="chain" id="PRO_5043716897" description="Outer membrane lipoprotein-sorting protein" evidence="1">
    <location>
        <begin position="26"/>
        <end position="235"/>
    </location>
</feature>